<dbReference type="InterPro" id="IPR000089">
    <property type="entry name" value="Biotin_lipoyl"/>
</dbReference>
<organism evidence="9 10">
    <name type="scientific">Cryobacterium algoritolerans</name>
    <dbReference type="NCBI Taxonomy" id="1259184"/>
    <lineage>
        <taxon>Bacteria</taxon>
        <taxon>Bacillati</taxon>
        <taxon>Actinomycetota</taxon>
        <taxon>Actinomycetes</taxon>
        <taxon>Micrococcales</taxon>
        <taxon>Microbacteriaceae</taxon>
        <taxon>Cryobacterium</taxon>
    </lineage>
</organism>
<protein>
    <recommendedName>
        <fullName evidence="6">Dihydrolipoamide acetyltransferase component of pyruvate dehydrogenase complex</fullName>
        <ecNumber evidence="6">2.3.1.-</ecNumber>
    </recommendedName>
</protein>
<dbReference type="Gene3D" id="4.10.320.10">
    <property type="entry name" value="E3-binding domain"/>
    <property type="match status" value="1"/>
</dbReference>
<reference evidence="9 10" key="1">
    <citation type="submission" date="2019-03" db="EMBL/GenBank/DDBJ databases">
        <title>Genomics of glacier-inhabiting Cryobacterium strains.</title>
        <authorList>
            <person name="Liu Q."/>
            <person name="Xin Y.-H."/>
        </authorList>
    </citation>
    <scope>NUCLEOTIDE SEQUENCE [LARGE SCALE GENOMIC DNA]</scope>
    <source>
        <strain evidence="9 10">MDT1-3</strain>
    </source>
</reference>
<accession>A0A4R8WRW9</accession>
<evidence type="ECO:0000256" key="6">
    <source>
        <dbReference type="RuleBase" id="RU003423"/>
    </source>
</evidence>
<keyword evidence="10" id="KW-1185">Reference proteome</keyword>
<dbReference type="InterPro" id="IPR003016">
    <property type="entry name" value="2-oxoA_DH_lipoyl-BS"/>
</dbReference>
<dbReference type="Gene3D" id="2.40.50.100">
    <property type="match status" value="1"/>
</dbReference>
<dbReference type="PROSITE" id="PS50968">
    <property type="entry name" value="BIOTINYL_LIPOYL"/>
    <property type="match status" value="1"/>
</dbReference>
<evidence type="ECO:0000256" key="4">
    <source>
        <dbReference type="ARBA" id="ARBA00022823"/>
    </source>
</evidence>
<dbReference type="FunFam" id="3.30.559.10:FF:000007">
    <property type="entry name" value="Dihydrolipoamide acetyltransferase component of pyruvate dehydrogenase complex"/>
    <property type="match status" value="1"/>
</dbReference>
<name>A0A4R8WRW9_9MICO</name>
<evidence type="ECO:0000256" key="1">
    <source>
        <dbReference type="ARBA" id="ARBA00001938"/>
    </source>
</evidence>
<evidence type="ECO:0000313" key="9">
    <source>
        <dbReference type="EMBL" id="TFC13101.1"/>
    </source>
</evidence>
<keyword evidence="3 6" id="KW-0808">Transferase</keyword>
<proteinExistence type="inferred from homology"/>
<evidence type="ECO:0000313" key="10">
    <source>
        <dbReference type="Proteomes" id="UP000298412"/>
    </source>
</evidence>
<evidence type="ECO:0000259" key="8">
    <source>
        <dbReference type="PROSITE" id="PS51826"/>
    </source>
</evidence>
<feature type="domain" description="Lipoyl-binding" evidence="7">
    <location>
        <begin position="2"/>
        <end position="77"/>
    </location>
</feature>
<dbReference type="InterPro" id="IPR001078">
    <property type="entry name" value="2-oxoacid_DH_actylTfrase"/>
</dbReference>
<dbReference type="InterPro" id="IPR023213">
    <property type="entry name" value="CAT-like_dom_sf"/>
</dbReference>
<dbReference type="Pfam" id="PF00198">
    <property type="entry name" value="2-oxoacid_dh"/>
    <property type="match status" value="1"/>
</dbReference>
<evidence type="ECO:0000256" key="5">
    <source>
        <dbReference type="ARBA" id="ARBA00023315"/>
    </source>
</evidence>
<dbReference type="EC" id="2.3.1.-" evidence="6"/>
<dbReference type="InterPro" id="IPR050743">
    <property type="entry name" value="2-oxoacid_DH_E2_comp"/>
</dbReference>
<dbReference type="SUPFAM" id="SSF51230">
    <property type="entry name" value="Single hybrid motif"/>
    <property type="match status" value="1"/>
</dbReference>
<dbReference type="PROSITE" id="PS00189">
    <property type="entry name" value="LIPOYL"/>
    <property type="match status" value="1"/>
</dbReference>
<dbReference type="InterPro" id="IPR004167">
    <property type="entry name" value="PSBD"/>
</dbReference>
<comment type="similarity">
    <text evidence="2 6">Belongs to the 2-oxoacid dehydrogenase family.</text>
</comment>
<dbReference type="Pfam" id="PF00364">
    <property type="entry name" value="Biotin_lipoyl"/>
    <property type="match status" value="1"/>
</dbReference>
<dbReference type="InterPro" id="IPR011053">
    <property type="entry name" value="Single_hybrid_motif"/>
</dbReference>
<dbReference type="AlphaFoldDB" id="A0A4R8WRW9"/>
<feature type="domain" description="Peripheral subunit-binding (PSBD)" evidence="8">
    <location>
        <begin position="166"/>
        <end position="203"/>
    </location>
</feature>
<dbReference type="RefSeq" id="WP_134568100.1">
    <property type="nucleotide sequence ID" value="NZ_SOFP01000056.1"/>
</dbReference>
<dbReference type="PROSITE" id="PS51826">
    <property type="entry name" value="PSBD"/>
    <property type="match status" value="1"/>
</dbReference>
<sequence>MIKVFRLPDLGEGLTESEIVAWRVSPGDTVELNQLIADVETAKAVVELPSPFAGVVTQLHQQPGTVVHVGEPIVSFEVAGAEVAATAVAGPAVAPAPAEPAEEREAVLVGYGAAPERSGRPHRRARTGAPDAVAPATVAPVVAPATVAPATVAPEAEAEPAASRPRSTPPVRALARVLGVDLSQLTGTGPTGLITREDVRAQLARPAAEELAEPVVDATTLAPGPGRREETRSPIRSVRKHTAAAMVRSAFTAPHVTEFLTIDVTPTMELIESLRTNRAFQGVRIGILAVVAKALCLAVARNPDVNTRWDETAGEIVQFHYVNLGIAAATPRGLLVPNIPDADRLGLAELAAALAGLTEAARAGSTSAASLRGGTISITNVGVFGIDAGTPILNPGEAAILAVGGIRRLPWEHRGEIALRQVMTLSLSFDHRLVDGEQGARFLVDIGAILADPAMVLTMV</sequence>
<dbReference type="EMBL" id="SOFP01000056">
    <property type="protein sequence ID" value="TFC13101.1"/>
    <property type="molecule type" value="Genomic_DNA"/>
</dbReference>
<comment type="caution">
    <text evidence="9">The sequence shown here is derived from an EMBL/GenBank/DDBJ whole genome shotgun (WGS) entry which is preliminary data.</text>
</comment>
<dbReference type="SUPFAM" id="SSF52777">
    <property type="entry name" value="CoA-dependent acyltransferases"/>
    <property type="match status" value="1"/>
</dbReference>
<dbReference type="GO" id="GO:0031405">
    <property type="term" value="F:lipoic acid binding"/>
    <property type="evidence" value="ECO:0007669"/>
    <property type="project" value="TreeGrafter"/>
</dbReference>
<comment type="cofactor">
    <cofactor evidence="1 6">
        <name>(R)-lipoate</name>
        <dbReference type="ChEBI" id="CHEBI:83088"/>
    </cofactor>
</comment>
<dbReference type="Proteomes" id="UP000298412">
    <property type="component" value="Unassembled WGS sequence"/>
</dbReference>
<evidence type="ECO:0000256" key="2">
    <source>
        <dbReference type="ARBA" id="ARBA00007317"/>
    </source>
</evidence>
<keyword evidence="4 6" id="KW-0450">Lipoyl</keyword>
<dbReference type="OrthoDB" id="9805770at2"/>
<dbReference type="Gene3D" id="3.30.559.10">
    <property type="entry name" value="Chloramphenicol acetyltransferase-like domain"/>
    <property type="match status" value="1"/>
</dbReference>
<dbReference type="Pfam" id="PF02817">
    <property type="entry name" value="E3_binding"/>
    <property type="match status" value="1"/>
</dbReference>
<dbReference type="GO" id="GO:0016407">
    <property type="term" value="F:acetyltransferase activity"/>
    <property type="evidence" value="ECO:0007669"/>
    <property type="project" value="TreeGrafter"/>
</dbReference>
<dbReference type="GO" id="GO:0005737">
    <property type="term" value="C:cytoplasm"/>
    <property type="evidence" value="ECO:0007669"/>
    <property type="project" value="TreeGrafter"/>
</dbReference>
<evidence type="ECO:0000256" key="3">
    <source>
        <dbReference type="ARBA" id="ARBA00022679"/>
    </source>
</evidence>
<dbReference type="PANTHER" id="PTHR43178">
    <property type="entry name" value="DIHYDROLIPOAMIDE ACETYLTRANSFERASE COMPONENT OF PYRUVATE DEHYDROGENASE COMPLEX"/>
    <property type="match status" value="1"/>
</dbReference>
<dbReference type="PANTHER" id="PTHR43178:SF5">
    <property type="entry name" value="LIPOAMIDE ACYLTRANSFERASE COMPONENT OF BRANCHED-CHAIN ALPHA-KETO ACID DEHYDROGENASE COMPLEX, MITOCHONDRIAL"/>
    <property type="match status" value="1"/>
</dbReference>
<keyword evidence="5 6" id="KW-0012">Acyltransferase</keyword>
<evidence type="ECO:0000259" key="7">
    <source>
        <dbReference type="PROSITE" id="PS50968"/>
    </source>
</evidence>
<dbReference type="CDD" id="cd06849">
    <property type="entry name" value="lipoyl_domain"/>
    <property type="match status" value="1"/>
</dbReference>
<dbReference type="SUPFAM" id="SSF47005">
    <property type="entry name" value="Peripheral subunit-binding domain of 2-oxo acid dehydrogenase complex"/>
    <property type="match status" value="1"/>
</dbReference>
<dbReference type="InterPro" id="IPR036625">
    <property type="entry name" value="E3-bd_dom_sf"/>
</dbReference>
<gene>
    <name evidence="9" type="ORF">E3O19_12550</name>
</gene>